<reference evidence="2 3" key="1">
    <citation type="submission" date="2016-04" db="EMBL/GenBank/DDBJ databases">
        <title>Draft genome of Fonsecaea erecta CBS 125763.</title>
        <authorList>
            <person name="Weiss V.A."/>
            <person name="Vicente V.A."/>
            <person name="Raittz R.T."/>
            <person name="Moreno L.F."/>
            <person name="De Souza E.M."/>
            <person name="Pedrosa F.O."/>
            <person name="Steffens M.B."/>
            <person name="Faoro H."/>
            <person name="Tadra-Sfeir M.Z."/>
            <person name="Najafzadeh M.J."/>
            <person name="Felipe M.S."/>
            <person name="Teixeira M."/>
            <person name="Sun J."/>
            <person name="Xi L."/>
            <person name="Gomes R."/>
            <person name="De Azevedo C.M."/>
            <person name="Salgado C.G."/>
            <person name="Da Silva M.B."/>
            <person name="Nascimento M.F."/>
            <person name="Queiroz-Telles F."/>
            <person name="Attili D.S."/>
            <person name="Gorbushina A."/>
        </authorList>
    </citation>
    <scope>NUCLEOTIDE SEQUENCE [LARGE SCALE GENOMIC DNA]</scope>
    <source>
        <strain evidence="2 3">CBS 125763</strain>
    </source>
</reference>
<keyword evidence="3" id="KW-1185">Reference proteome</keyword>
<name>A0A178ZBG4_9EURO</name>
<dbReference type="AlphaFoldDB" id="A0A178ZBG4"/>
<evidence type="ECO:0000313" key="3">
    <source>
        <dbReference type="Proteomes" id="UP000078343"/>
    </source>
</evidence>
<feature type="compositionally biased region" description="Basic and acidic residues" evidence="1">
    <location>
        <begin position="269"/>
        <end position="278"/>
    </location>
</feature>
<feature type="compositionally biased region" description="Basic and acidic residues" evidence="1">
    <location>
        <begin position="292"/>
        <end position="314"/>
    </location>
</feature>
<feature type="compositionally biased region" description="Basic and acidic residues" evidence="1">
    <location>
        <begin position="221"/>
        <end position="233"/>
    </location>
</feature>
<sequence length="430" mass="49787">MSRYEERDYRGGEPRRRERERERDPRERVEPAPRERRIIDDHPERRERDTPMSDVMDIGIDRRVEARPDLRMDRMNMDISRDPTRANTARSIDPLRPERTVDNRSVEPPERLYQDPATGTMYRQLPQRYPREDRDYLDPVPPSRRIPMDTAMRDRDEPPRPQLQLSEFWCPGEGIEREVIQHEICKFLGQDATCRPGVDSRGRPGYWVRGYRALTTAMEQSLRDESERWLREKERRRRQGEPNRGMGRTTPPANESKARAGSYADLADSQERIQDRRRFPPPGDMDLDEDDYRAPLRHREPRERERERERDLEPPRPVATGRIPVTTGYPPEPGYTGYAISSQQSGYAPGQPAYYGVDREPRTLHGGNTTPPTSAITRAAPSTAYGRPGYPAGSAPPVTQPISASYDARRGDIMGGPYPPGYPETRTTRR</sequence>
<dbReference type="RefSeq" id="XP_018690476.1">
    <property type="nucleotide sequence ID" value="XM_018840729.1"/>
</dbReference>
<feature type="compositionally biased region" description="Basic and acidic residues" evidence="1">
    <location>
        <begin position="1"/>
        <end position="51"/>
    </location>
</feature>
<proteinExistence type="predicted"/>
<dbReference type="STRING" id="1367422.A0A178ZBG4"/>
<dbReference type="OrthoDB" id="4146887at2759"/>
<feature type="region of interest" description="Disordered" evidence="1">
    <location>
        <begin position="219"/>
        <end position="430"/>
    </location>
</feature>
<evidence type="ECO:0000313" key="2">
    <source>
        <dbReference type="EMBL" id="OAP57109.1"/>
    </source>
</evidence>
<dbReference type="EMBL" id="LVYI01000008">
    <property type="protein sequence ID" value="OAP57109.1"/>
    <property type="molecule type" value="Genomic_DNA"/>
</dbReference>
<dbReference type="Proteomes" id="UP000078343">
    <property type="component" value="Unassembled WGS sequence"/>
</dbReference>
<evidence type="ECO:0000256" key="1">
    <source>
        <dbReference type="SAM" id="MobiDB-lite"/>
    </source>
</evidence>
<feature type="region of interest" description="Disordered" evidence="1">
    <location>
        <begin position="1"/>
        <end position="114"/>
    </location>
</feature>
<feature type="region of interest" description="Disordered" evidence="1">
    <location>
        <begin position="132"/>
        <end position="165"/>
    </location>
</feature>
<feature type="compositionally biased region" description="Basic and acidic residues" evidence="1">
    <location>
        <begin position="93"/>
        <end position="113"/>
    </location>
</feature>
<protein>
    <submittedName>
        <fullName evidence="2">Uncharacterized protein</fullName>
    </submittedName>
</protein>
<feature type="compositionally biased region" description="Basic and acidic residues" evidence="1">
    <location>
        <begin position="59"/>
        <end position="84"/>
    </location>
</feature>
<dbReference type="PANTHER" id="PTHR39609">
    <property type="entry name" value="RFEG-RELATED"/>
    <property type="match status" value="1"/>
</dbReference>
<organism evidence="2 3">
    <name type="scientific">Fonsecaea erecta</name>
    <dbReference type="NCBI Taxonomy" id="1367422"/>
    <lineage>
        <taxon>Eukaryota</taxon>
        <taxon>Fungi</taxon>
        <taxon>Dikarya</taxon>
        <taxon>Ascomycota</taxon>
        <taxon>Pezizomycotina</taxon>
        <taxon>Eurotiomycetes</taxon>
        <taxon>Chaetothyriomycetidae</taxon>
        <taxon>Chaetothyriales</taxon>
        <taxon>Herpotrichiellaceae</taxon>
        <taxon>Fonsecaea</taxon>
    </lineage>
</organism>
<gene>
    <name evidence="2" type="ORF">AYL99_09222</name>
</gene>
<accession>A0A178ZBG4</accession>
<comment type="caution">
    <text evidence="2">The sequence shown here is derived from an EMBL/GenBank/DDBJ whole genome shotgun (WGS) entry which is preliminary data.</text>
</comment>
<feature type="compositionally biased region" description="Polar residues" evidence="1">
    <location>
        <begin position="366"/>
        <end position="376"/>
    </location>
</feature>
<dbReference type="GeneID" id="30013390"/>
<dbReference type="PANTHER" id="PTHR39609:SF1">
    <property type="entry name" value="RFEG"/>
    <property type="match status" value="1"/>
</dbReference>